<dbReference type="EMBL" id="JAGTXO010000001">
    <property type="protein sequence ID" value="KAG8471241.1"/>
    <property type="molecule type" value="Genomic_DNA"/>
</dbReference>
<dbReference type="SUPFAM" id="SSF82199">
    <property type="entry name" value="SET domain"/>
    <property type="match status" value="1"/>
</dbReference>
<sequence>MDAEAEPPMWVLRDDPQRGRGLWATRDIAAGTPVLLAHAFSSGVGDASCAACLVDLAAVGGGADGPRCAGCGMRYCSLTCASDDTHTARACAMLRRLRSSADWDTPIVRHLVRLVCALGDPAAPAPARGSGADLIALAQRLRATPDRTQLAPADVFALDACRVRMPTDRYKSVAATSKFVLRLWRKARADVEPRAAPVAAAEPADVAGALCRIMHNGFAVRNARGDEVGCALLPTASMFNHSCEPSCKLRATLGGARAGRSLEFETARALTAGDELTISYVDVSLPRETRRERLDHSYYFACACARCA</sequence>
<accession>A0A8J5XY86</accession>
<evidence type="ECO:0000313" key="2">
    <source>
        <dbReference type="EMBL" id="KAG8471241.1"/>
    </source>
</evidence>
<dbReference type="GO" id="GO:0005634">
    <property type="term" value="C:nucleus"/>
    <property type="evidence" value="ECO:0007669"/>
    <property type="project" value="TreeGrafter"/>
</dbReference>
<comment type="caution">
    <text evidence="2">The sequence shown here is derived from an EMBL/GenBank/DDBJ whole genome shotgun (WGS) entry which is preliminary data.</text>
</comment>
<dbReference type="Gene3D" id="6.10.140.2220">
    <property type="match status" value="1"/>
</dbReference>
<keyword evidence="3" id="KW-1185">Reference proteome</keyword>
<dbReference type="PANTHER" id="PTHR12197">
    <property type="entry name" value="HISTONE-LYSINE N-METHYLTRANSFERASE SMYD"/>
    <property type="match status" value="1"/>
</dbReference>
<dbReference type="AlphaFoldDB" id="A0A8J5XY86"/>
<evidence type="ECO:0000259" key="1">
    <source>
        <dbReference type="PROSITE" id="PS50280"/>
    </source>
</evidence>
<dbReference type="Proteomes" id="UP000751190">
    <property type="component" value="Unassembled WGS sequence"/>
</dbReference>
<dbReference type="InterPro" id="IPR050869">
    <property type="entry name" value="H3K4_H4K5_MeTrfase"/>
</dbReference>
<name>A0A8J5XY86_DIALT</name>
<reference evidence="2" key="1">
    <citation type="submission" date="2021-05" db="EMBL/GenBank/DDBJ databases">
        <title>The genome of the haptophyte Pavlova lutheri (Diacronema luteri, Pavlovales) - a model for lipid biosynthesis in eukaryotic algae.</title>
        <authorList>
            <person name="Hulatt C.J."/>
            <person name="Posewitz M.C."/>
        </authorList>
    </citation>
    <scope>NUCLEOTIDE SEQUENCE</scope>
    <source>
        <strain evidence="2">NIVA-4/92</strain>
    </source>
</reference>
<dbReference type="Gene3D" id="1.10.220.160">
    <property type="match status" value="1"/>
</dbReference>
<dbReference type="InterPro" id="IPR046341">
    <property type="entry name" value="SET_dom_sf"/>
</dbReference>
<protein>
    <recommendedName>
        <fullName evidence="1">SET domain-containing protein</fullName>
    </recommendedName>
</protein>
<dbReference type="OrthoDB" id="5945798at2759"/>
<dbReference type="Pfam" id="PF00856">
    <property type="entry name" value="SET"/>
    <property type="match status" value="1"/>
</dbReference>
<proteinExistence type="predicted"/>
<dbReference type="PROSITE" id="PS50280">
    <property type="entry name" value="SET"/>
    <property type="match status" value="1"/>
</dbReference>
<organism evidence="2 3">
    <name type="scientific">Diacronema lutheri</name>
    <name type="common">Unicellular marine alga</name>
    <name type="synonym">Monochrysis lutheri</name>
    <dbReference type="NCBI Taxonomy" id="2081491"/>
    <lineage>
        <taxon>Eukaryota</taxon>
        <taxon>Haptista</taxon>
        <taxon>Haptophyta</taxon>
        <taxon>Pavlovophyceae</taxon>
        <taxon>Pavlovales</taxon>
        <taxon>Pavlovaceae</taxon>
        <taxon>Diacronema</taxon>
    </lineage>
</organism>
<dbReference type="InterPro" id="IPR001214">
    <property type="entry name" value="SET_dom"/>
</dbReference>
<gene>
    <name evidence="2" type="ORF">KFE25_009662</name>
</gene>
<feature type="domain" description="SET" evidence="1">
    <location>
        <begin position="7"/>
        <end position="281"/>
    </location>
</feature>
<dbReference type="PANTHER" id="PTHR12197:SF251">
    <property type="entry name" value="EG:BACR7C10.4 PROTEIN"/>
    <property type="match status" value="1"/>
</dbReference>
<dbReference type="Gene3D" id="2.170.270.10">
    <property type="entry name" value="SET domain"/>
    <property type="match status" value="1"/>
</dbReference>
<evidence type="ECO:0000313" key="3">
    <source>
        <dbReference type="Proteomes" id="UP000751190"/>
    </source>
</evidence>